<dbReference type="PANTHER" id="PTHR36981">
    <property type="entry name" value="ZGC:195170"/>
    <property type="match status" value="1"/>
</dbReference>
<evidence type="ECO:0000313" key="3">
    <source>
        <dbReference type="Proteomes" id="UP001209878"/>
    </source>
</evidence>
<gene>
    <name evidence="2" type="ORF">NP493_584g00023</name>
</gene>
<reference evidence="2" key="1">
    <citation type="journal article" date="2023" name="Mol. Biol. Evol.">
        <title>Third-Generation Sequencing Reveals the Adaptive Role of the Epigenome in Three Deep-Sea Polychaetes.</title>
        <authorList>
            <person name="Perez M."/>
            <person name="Aroh O."/>
            <person name="Sun Y."/>
            <person name="Lan Y."/>
            <person name="Juniper S.K."/>
            <person name="Young C.R."/>
            <person name="Angers B."/>
            <person name="Qian P.Y."/>
        </authorList>
    </citation>
    <scope>NUCLEOTIDE SEQUENCE</scope>
    <source>
        <strain evidence="2">R07B-5</strain>
    </source>
</reference>
<organism evidence="2 3">
    <name type="scientific">Ridgeia piscesae</name>
    <name type="common">Tubeworm</name>
    <dbReference type="NCBI Taxonomy" id="27915"/>
    <lineage>
        <taxon>Eukaryota</taxon>
        <taxon>Metazoa</taxon>
        <taxon>Spiralia</taxon>
        <taxon>Lophotrochozoa</taxon>
        <taxon>Annelida</taxon>
        <taxon>Polychaeta</taxon>
        <taxon>Sedentaria</taxon>
        <taxon>Canalipalpata</taxon>
        <taxon>Sabellida</taxon>
        <taxon>Siboglinidae</taxon>
        <taxon>Ridgeia</taxon>
    </lineage>
</organism>
<dbReference type="EMBL" id="JAODUO010000592">
    <property type="protein sequence ID" value="KAK2177521.1"/>
    <property type="molecule type" value="Genomic_DNA"/>
</dbReference>
<dbReference type="AlphaFoldDB" id="A0AAD9NR47"/>
<proteinExistence type="predicted"/>
<feature type="region of interest" description="Disordered" evidence="1">
    <location>
        <begin position="119"/>
        <end position="140"/>
    </location>
</feature>
<feature type="compositionally biased region" description="Basic and acidic residues" evidence="1">
    <location>
        <begin position="127"/>
        <end position="137"/>
    </location>
</feature>
<evidence type="ECO:0000313" key="2">
    <source>
        <dbReference type="EMBL" id="KAK2177521.1"/>
    </source>
</evidence>
<feature type="region of interest" description="Disordered" evidence="1">
    <location>
        <begin position="26"/>
        <end position="51"/>
    </location>
</feature>
<keyword evidence="3" id="KW-1185">Reference proteome</keyword>
<dbReference type="Proteomes" id="UP001209878">
    <property type="component" value="Unassembled WGS sequence"/>
</dbReference>
<evidence type="ECO:0000256" key="1">
    <source>
        <dbReference type="SAM" id="MobiDB-lite"/>
    </source>
</evidence>
<protein>
    <submittedName>
        <fullName evidence="2">Uncharacterized protein</fullName>
    </submittedName>
</protein>
<accession>A0AAD9NR47</accession>
<name>A0AAD9NR47_RIDPI</name>
<sequence length="158" mass="18243">MELLDDVDAVNVLGFDGYMWEPEYSDSELAEEHSTATPDVDVDEQNSVSSTENDDNWCRCDQCPSDATDKKCCWDYPEDRLHPDGRCLADWDDFRQVCLQPAVLTLAFVLSMMHRRQRGSRMPDQLSNREIRKRFPDEDGQYVDSKEVEDALEALQVN</sequence>
<comment type="caution">
    <text evidence="2">The sequence shown here is derived from an EMBL/GenBank/DDBJ whole genome shotgun (WGS) entry which is preliminary data.</text>
</comment>